<protein>
    <submittedName>
        <fullName evidence="2">Uncharacterized protein</fullName>
    </submittedName>
</protein>
<keyword evidence="3" id="KW-1185">Reference proteome</keyword>
<dbReference type="AlphaFoldDB" id="A0A5N5NBX7"/>
<evidence type="ECO:0000313" key="2">
    <source>
        <dbReference type="EMBL" id="KAB5563971.1"/>
    </source>
</evidence>
<evidence type="ECO:0000313" key="3">
    <source>
        <dbReference type="Proteomes" id="UP000326939"/>
    </source>
</evidence>
<proteinExistence type="predicted"/>
<feature type="region of interest" description="Disordered" evidence="1">
    <location>
        <begin position="83"/>
        <end position="106"/>
    </location>
</feature>
<sequence length="106" mass="11186">MANQGHGITYNAGELTGQAQARKDDFLNQCEEGCQSSTQDSSSTAQASSLLQQAILPPTSLFFTGEQVKSMAHGAAEAVKNTLGMNTENIPTKNTCNDPSHPSTRA</sequence>
<comment type="caution">
    <text evidence="2">The sequence shown here is derived from an EMBL/GenBank/DDBJ whole genome shotgun (WGS) entry which is preliminary data.</text>
</comment>
<evidence type="ECO:0000256" key="1">
    <source>
        <dbReference type="SAM" id="MobiDB-lite"/>
    </source>
</evidence>
<dbReference type="InterPro" id="IPR039624">
    <property type="entry name" value="LEA1/2/D7/KIN2"/>
</dbReference>
<dbReference type="PANTHER" id="PTHR34191:SF9">
    <property type="entry name" value="F6D8.10"/>
    <property type="match status" value="1"/>
</dbReference>
<dbReference type="PANTHER" id="PTHR34191">
    <property type="entry name" value="LATE EMBRYOGENESIS ABUNDANT PROTEIN (LEA) FAMILY PROTEIN"/>
    <property type="match status" value="1"/>
</dbReference>
<dbReference type="Proteomes" id="UP000326939">
    <property type="component" value="Chromosome 3"/>
</dbReference>
<organism evidence="2 3">
    <name type="scientific">Salix brachista</name>
    <dbReference type="NCBI Taxonomy" id="2182728"/>
    <lineage>
        <taxon>Eukaryota</taxon>
        <taxon>Viridiplantae</taxon>
        <taxon>Streptophyta</taxon>
        <taxon>Embryophyta</taxon>
        <taxon>Tracheophyta</taxon>
        <taxon>Spermatophyta</taxon>
        <taxon>Magnoliopsida</taxon>
        <taxon>eudicotyledons</taxon>
        <taxon>Gunneridae</taxon>
        <taxon>Pentapetalae</taxon>
        <taxon>rosids</taxon>
        <taxon>fabids</taxon>
        <taxon>Malpighiales</taxon>
        <taxon>Salicaceae</taxon>
        <taxon>Saliceae</taxon>
        <taxon>Salix</taxon>
    </lineage>
</organism>
<dbReference type="EMBL" id="VDCV01000003">
    <property type="protein sequence ID" value="KAB5563971.1"/>
    <property type="molecule type" value="Genomic_DNA"/>
</dbReference>
<reference evidence="3" key="1">
    <citation type="journal article" date="2019" name="Gigascience">
        <title>De novo genome assembly of the endangered Acer yangbiense, a plant species with extremely small populations endemic to Yunnan Province, China.</title>
        <authorList>
            <person name="Yang J."/>
            <person name="Wariss H.M."/>
            <person name="Tao L."/>
            <person name="Zhang R."/>
            <person name="Yun Q."/>
            <person name="Hollingsworth P."/>
            <person name="Dao Z."/>
            <person name="Luo G."/>
            <person name="Guo H."/>
            <person name="Ma Y."/>
            <person name="Sun W."/>
        </authorList>
    </citation>
    <scope>NUCLEOTIDE SEQUENCE [LARGE SCALE GENOMIC DNA]</scope>
    <source>
        <strain evidence="3">cv. br00</strain>
    </source>
</reference>
<accession>A0A5N5NBX7</accession>
<gene>
    <name evidence="2" type="ORF">DKX38_004025</name>
</gene>
<name>A0A5N5NBX7_9ROSI</name>